<gene>
    <name evidence="1" type="ORF">DSO57_1030457</name>
</gene>
<comment type="caution">
    <text evidence="1">The sequence shown here is derived from an EMBL/GenBank/DDBJ whole genome shotgun (WGS) entry which is preliminary data.</text>
</comment>
<reference evidence="1" key="1">
    <citation type="submission" date="2022-04" db="EMBL/GenBank/DDBJ databases">
        <title>Genome of the entomopathogenic fungus Entomophthora muscae.</title>
        <authorList>
            <person name="Elya C."/>
            <person name="Lovett B.R."/>
            <person name="Lee E."/>
            <person name="Macias A.M."/>
            <person name="Hajek A.E."/>
            <person name="De Bivort B.L."/>
            <person name="Kasson M.T."/>
            <person name="De Fine Licht H.H."/>
            <person name="Stajich J.E."/>
        </authorList>
    </citation>
    <scope>NUCLEOTIDE SEQUENCE</scope>
    <source>
        <strain evidence="1">Berkeley</strain>
    </source>
</reference>
<protein>
    <submittedName>
        <fullName evidence="1">Uncharacterized protein</fullName>
    </submittedName>
</protein>
<evidence type="ECO:0000313" key="1">
    <source>
        <dbReference type="EMBL" id="KAJ9048859.1"/>
    </source>
</evidence>
<keyword evidence="2" id="KW-1185">Reference proteome</keyword>
<name>A0ACC2RFK7_9FUNG</name>
<dbReference type="EMBL" id="QTSX02007309">
    <property type="protein sequence ID" value="KAJ9048859.1"/>
    <property type="molecule type" value="Genomic_DNA"/>
</dbReference>
<organism evidence="1 2">
    <name type="scientific">Entomophthora muscae</name>
    <dbReference type="NCBI Taxonomy" id="34485"/>
    <lineage>
        <taxon>Eukaryota</taxon>
        <taxon>Fungi</taxon>
        <taxon>Fungi incertae sedis</taxon>
        <taxon>Zoopagomycota</taxon>
        <taxon>Entomophthoromycotina</taxon>
        <taxon>Entomophthoromycetes</taxon>
        <taxon>Entomophthorales</taxon>
        <taxon>Entomophthoraceae</taxon>
        <taxon>Entomophthora</taxon>
    </lineage>
</organism>
<dbReference type="Proteomes" id="UP001165960">
    <property type="component" value="Unassembled WGS sequence"/>
</dbReference>
<accession>A0ACC2RFK7</accession>
<evidence type="ECO:0000313" key="2">
    <source>
        <dbReference type="Proteomes" id="UP001165960"/>
    </source>
</evidence>
<proteinExistence type="predicted"/>
<sequence>MMDSMDVEYANAIAKHRLSDKKRRPTPIAFPLYPNNSNNIPGNAAPPPAATLSPGVAGRRVSVSDRSQIGPGVHSPVSSTTSSVSPGFLFSPTFTGSNIAPSVSKLRRTSQFFSKLTNSFVKSPNPKASLAVPRPDHRSDRSTLSQHSSRSSSASHPLEAASNLSQINEASIGASPIIRSRSDFDPILGGPNPKLDLNGVPPDLRRDSMYSVRTSATAPASNRSCPDSPIDSCSLKDTMSAHFNIPEKISEDREVFLSALRSFNQIQPGLGEGPGNGHSDFQQLRDALHNFKVSDKGDCSESPEEGCRKDSLSTTFTGETSGSEPDSVPSEALLGLSEALAHVRLAATGSVSNPRQCPQGAIFPRVHLAEETFRDDASETASLVDELPAISDMSPPLMAKCLFNNDNRILPHNEIAEYLGKRGDFYAQVLHAYMDHFNFTGLRLDEAFRSLCTHLFLHGETQVIDRILAEFARRYWDCNPDSVFKSQGKGSPFPSNVSDVVYAVSYSILLLNTDLHVARNHHKMSRSDFIKNTMSAIDSCTRAALVETDGSQAAGGASRSRSGESFLRPGPACNDEISHTLKEMYTSIKSSQILQHIEPKVAVGRRTSTASSPTSSLTYGSSLYRARSATRLKQAAAHGKKVPSWDLQRQKSGNSLNLSQMSSRTETPDLFFNASRPPPPQPPSINAKVNPTEAAAYPYFKSGLLTRKHLYERTDRKAPHRTWKDCYVVVDRGDIRMYRADRQRPDSEPTDPSLQLGVVSLRHCLAVTLPPPGYSSSRPYVFALQLPSGGVFLFQATSADQVAEWVVICNFWAARESKEPLPGGICSIDYGWGTAYGDDGDDDEADDALGVGRLPAPDSYQPVSSRQLFSEPQSQSRSLPNIQEWRPLPCPWFVPS</sequence>